<evidence type="ECO:0000256" key="5">
    <source>
        <dbReference type="ARBA" id="ARBA00022694"/>
    </source>
</evidence>
<dbReference type="InterPro" id="IPR025845">
    <property type="entry name" value="Thg1_C_dom"/>
</dbReference>
<organism evidence="13 14">
    <name type="scientific">Crossiella equi</name>
    <dbReference type="NCBI Taxonomy" id="130796"/>
    <lineage>
        <taxon>Bacteria</taxon>
        <taxon>Bacillati</taxon>
        <taxon>Actinomycetota</taxon>
        <taxon>Actinomycetes</taxon>
        <taxon>Pseudonocardiales</taxon>
        <taxon>Pseudonocardiaceae</taxon>
        <taxon>Crossiella</taxon>
    </lineage>
</organism>
<keyword evidence="4" id="KW-0808">Transferase</keyword>
<dbReference type="GO" id="GO:0016779">
    <property type="term" value="F:nucleotidyltransferase activity"/>
    <property type="evidence" value="ECO:0007669"/>
    <property type="project" value="UniProtKB-KW"/>
</dbReference>
<feature type="domain" description="tRNAHis guanylyltransferase catalytic" evidence="11">
    <location>
        <begin position="17"/>
        <end position="115"/>
    </location>
</feature>
<dbReference type="PANTHER" id="PTHR12729:SF6">
    <property type="entry name" value="TRNA(HIS) GUANYLYLTRANSFERASE-RELATED"/>
    <property type="match status" value="1"/>
</dbReference>
<dbReference type="EC" id="2.7.7.79" evidence="3"/>
<evidence type="ECO:0000256" key="6">
    <source>
        <dbReference type="ARBA" id="ARBA00022695"/>
    </source>
</evidence>
<keyword evidence="14" id="KW-1185">Reference proteome</keyword>
<dbReference type="InterPro" id="IPR038469">
    <property type="entry name" value="tRNAHis_GuaTrfase_Thg1_sf"/>
</dbReference>
<dbReference type="EMBL" id="JAGIOO010000001">
    <property type="protein sequence ID" value="MBP2478173.1"/>
    <property type="molecule type" value="Genomic_DNA"/>
</dbReference>
<keyword evidence="5" id="KW-0819">tRNA processing</keyword>
<evidence type="ECO:0000313" key="13">
    <source>
        <dbReference type="EMBL" id="MBP2478173.1"/>
    </source>
</evidence>
<protein>
    <recommendedName>
        <fullName evidence="3">tRNA(His) guanylyltransferase</fullName>
        <ecNumber evidence="3">2.7.7.79</ecNumber>
    </recommendedName>
</protein>
<evidence type="ECO:0000256" key="8">
    <source>
        <dbReference type="ARBA" id="ARBA00022741"/>
    </source>
</evidence>
<name>A0ABS5ANM9_9PSEU</name>
<keyword evidence="7" id="KW-0479">Metal-binding</keyword>
<evidence type="ECO:0000256" key="2">
    <source>
        <dbReference type="ARBA" id="ARBA00010113"/>
    </source>
</evidence>
<evidence type="ECO:0000256" key="10">
    <source>
        <dbReference type="ARBA" id="ARBA00023134"/>
    </source>
</evidence>
<dbReference type="Pfam" id="PF14413">
    <property type="entry name" value="Thg1C"/>
    <property type="match status" value="1"/>
</dbReference>
<keyword evidence="10" id="KW-0342">GTP-binding</keyword>
<proteinExistence type="inferred from homology"/>
<comment type="cofactor">
    <cofactor evidence="1">
        <name>Mg(2+)</name>
        <dbReference type="ChEBI" id="CHEBI:18420"/>
    </cofactor>
</comment>
<dbReference type="RefSeq" id="WP_086788729.1">
    <property type="nucleotide sequence ID" value="NZ_JAGIOO010000001.1"/>
</dbReference>
<dbReference type="Gene3D" id="3.30.70.3000">
    <property type="match status" value="1"/>
</dbReference>
<evidence type="ECO:0000256" key="7">
    <source>
        <dbReference type="ARBA" id="ARBA00022723"/>
    </source>
</evidence>
<evidence type="ECO:0000256" key="3">
    <source>
        <dbReference type="ARBA" id="ARBA00012511"/>
    </source>
</evidence>
<reference evidence="13 14" key="1">
    <citation type="submission" date="2021-03" db="EMBL/GenBank/DDBJ databases">
        <title>Sequencing the genomes of 1000 actinobacteria strains.</title>
        <authorList>
            <person name="Klenk H.-P."/>
        </authorList>
    </citation>
    <scope>NUCLEOTIDE SEQUENCE [LARGE SCALE GENOMIC DNA]</scope>
    <source>
        <strain evidence="13 14">DSM 44580</strain>
    </source>
</reference>
<dbReference type="InterPro" id="IPR007537">
    <property type="entry name" value="tRNAHis_GuaTrfase_Thg1"/>
</dbReference>
<keyword evidence="8" id="KW-0547">Nucleotide-binding</keyword>
<feature type="domain" description="Thg1 C-terminal" evidence="12">
    <location>
        <begin position="132"/>
        <end position="209"/>
    </location>
</feature>
<evidence type="ECO:0000256" key="4">
    <source>
        <dbReference type="ARBA" id="ARBA00022679"/>
    </source>
</evidence>
<sequence>MDSGEFEAAQRAGESYQDLTVPRGSWPVLRLDGRGFGRLTGERFARPFDERFAGYMTEVARVLLTELGARFAYTQSDEISVLLPRDSGLFGRRQEKLVSVSAGLASAAFTQAAGVFGHFDSRVWLGAGPCAVADYFSWRQADAARNALNAWTYWTLREEGRSSGEATRSLRGVSTRVRQDLLARRGVRFEELPAWQRRGIALWWREVPARGFDPVRAVPVTTTRRRVHVERDLPWKQAYRFLVLGQLA</sequence>
<dbReference type="InterPro" id="IPR024956">
    <property type="entry name" value="tRNAHis_GuaTrfase_cat"/>
</dbReference>
<dbReference type="PANTHER" id="PTHR12729">
    <property type="entry name" value="TRNA(HIS) GUANYLYLTRANSFERASE-RELATED"/>
    <property type="match status" value="1"/>
</dbReference>
<dbReference type="Pfam" id="PF04446">
    <property type="entry name" value="Thg1"/>
    <property type="match status" value="1"/>
</dbReference>
<evidence type="ECO:0000259" key="11">
    <source>
        <dbReference type="Pfam" id="PF04446"/>
    </source>
</evidence>
<keyword evidence="6 13" id="KW-0548">Nucleotidyltransferase</keyword>
<comment type="caution">
    <text evidence="13">The sequence shown here is derived from an EMBL/GenBank/DDBJ whole genome shotgun (WGS) entry which is preliminary data.</text>
</comment>
<dbReference type="Proteomes" id="UP001519363">
    <property type="component" value="Unassembled WGS sequence"/>
</dbReference>
<evidence type="ECO:0000313" key="14">
    <source>
        <dbReference type="Proteomes" id="UP001519363"/>
    </source>
</evidence>
<gene>
    <name evidence="13" type="ORF">JOF53_007045</name>
</gene>
<evidence type="ECO:0000259" key="12">
    <source>
        <dbReference type="Pfam" id="PF14413"/>
    </source>
</evidence>
<evidence type="ECO:0000256" key="9">
    <source>
        <dbReference type="ARBA" id="ARBA00022842"/>
    </source>
</evidence>
<keyword evidence="9" id="KW-0460">Magnesium</keyword>
<evidence type="ECO:0000256" key="1">
    <source>
        <dbReference type="ARBA" id="ARBA00001946"/>
    </source>
</evidence>
<accession>A0ABS5ANM9</accession>
<comment type="similarity">
    <text evidence="2">Belongs to the tRNA(His) guanylyltransferase family.</text>
</comment>